<dbReference type="RefSeq" id="WP_200756312.1">
    <property type="nucleotide sequence ID" value="NZ_AP023366.1"/>
</dbReference>
<reference evidence="1 2" key="1">
    <citation type="submission" date="2020-08" db="EMBL/GenBank/DDBJ databases">
        <title>Complete Genome Sequence of Effusibacillus dendaii Strain skT53, Isolated from Farmland soil.</title>
        <authorList>
            <person name="Konishi T."/>
            <person name="Kawasaki H."/>
        </authorList>
    </citation>
    <scope>NUCLEOTIDE SEQUENCE [LARGE SCALE GENOMIC DNA]</scope>
    <source>
        <strain evidence="2">skT53</strain>
    </source>
</reference>
<dbReference type="Proteomes" id="UP000593802">
    <property type="component" value="Chromosome"/>
</dbReference>
<dbReference type="SUPFAM" id="SSF158622">
    <property type="entry name" value="YheA/YmcA-like"/>
    <property type="match status" value="1"/>
</dbReference>
<proteinExistence type="predicted"/>
<dbReference type="Gene3D" id="1.20.1500.10">
    <property type="entry name" value="YheA/YmcA-like"/>
    <property type="match status" value="1"/>
</dbReference>
<dbReference type="InterPro" id="IPR023378">
    <property type="entry name" value="YheA/YmcA-like_dom_sf"/>
</dbReference>
<dbReference type="InterPro" id="IPR052767">
    <property type="entry name" value="Bact_com_dev_regulator"/>
</dbReference>
<dbReference type="PANTHER" id="PTHR38448">
    <property type="entry name" value="REGULATORY PROTEIN YLBF-RELATED"/>
    <property type="match status" value="1"/>
</dbReference>
<keyword evidence="2" id="KW-1185">Reference proteome</keyword>
<evidence type="ECO:0000313" key="1">
    <source>
        <dbReference type="EMBL" id="BCJ86867.1"/>
    </source>
</evidence>
<accession>A0A7I8DA61</accession>
<dbReference type="EMBL" id="AP023366">
    <property type="protein sequence ID" value="BCJ86867.1"/>
    <property type="molecule type" value="Genomic_DNA"/>
</dbReference>
<sequence>MKDISLASPVDHRTLILQKAEQLAALIQSTETFNRYQQAETKINRHADAQALLFVARAKRNAYSQTSLRLGYDHPASIKAKQEYDEVLQKIEQIPLIGEYQNSQADLNDLMQGVARTIINTLSSDVSTEIYEAGPSGAGCSGKCGSCRSH</sequence>
<evidence type="ECO:0008006" key="3">
    <source>
        <dbReference type="Google" id="ProtNLM"/>
    </source>
</evidence>
<organism evidence="1 2">
    <name type="scientific">Effusibacillus dendaii</name>
    <dbReference type="NCBI Taxonomy" id="2743772"/>
    <lineage>
        <taxon>Bacteria</taxon>
        <taxon>Bacillati</taxon>
        <taxon>Bacillota</taxon>
        <taxon>Bacilli</taxon>
        <taxon>Bacillales</taxon>
        <taxon>Alicyclobacillaceae</taxon>
        <taxon>Effusibacillus</taxon>
    </lineage>
</organism>
<dbReference type="AlphaFoldDB" id="A0A7I8DA61"/>
<evidence type="ECO:0000313" key="2">
    <source>
        <dbReference type="Proteomes" id="UP000593802"/>
    </source>
</evidence>
<gene>
    <name evidence="1" type="ORF">skT53_18520</name>
</gene>
<name>A0A7I8DA61_9BACL</name>
<dbReference type="Pfam" id="PF06133">
    <property type="entry name" value="Com_YlbF"/>
    <property type="match status" value="1"/>
</dbReference>
<protein>
    <recommendedName>
        <fullName evidence="3">YlbF family regulator</fullName>
    </recommendedName>
</protein>
<dbReference type="InterPro" id="IPR010368">
    <property type="entry name" value="Com_YlbF"/>
</dbReference>
<dbReference type="PANTHER" id="PTHR38448:SF1">
    <property type="entry name" value="YLBF FAMILY REGULATOR"/>
    <property type="match status" value="1"/>
</dbReference>
<dbReference type="KEGG" id="eff:skT53_18520"/>